<dbReference type="Pfam" id="PF01237">
    <property type="entry name" value="Oxysterol_BP"/>
    <property type="match status" value="1"/>
</dbReference>
<dbReference type="FunFam" id="3.30.70.3490:FF:000033">
    <property type="match status" value="1"/>
</dbReference>
<evidence type="ECO:0000256" key="3">
    <source>
        <dbReference type="ARBA" id="ARBA00022553"/>
    </source>
</evidence>
<organism evidence="10 11">
    <name type="scientific">Botryobasidium botryosum (strain FD-172 SS1)</name>
    <dbReference type="NCBI Taxonomy" id="930990"/>
    <lineage>
        <taxon>Eukaryota</taxon>
        <taxon>Fungi</taxon>
        <taxon>Dikarya</taxon>
        <taxon>Basidiomycota</taxon>
        <taxon>Agaricomycotina</taxon>
        <taxon>Agaricomycetes</taxon>
        <taxon>Cantharellales</taxon>
        <taxon>Botryobasidiaceae</taxon>
        <taxon>Botryobasidium</taxon>
    </lineage>
</organism>
<evidence type="ECO:0000256" key="2">
    <source>
        <dbReference type="ARBA" id="ARBA00022448"/>
    </source>
</evidence>
<keyword evidence="4" id="KW-0445">Lipid transport</keyword>
<comment type="similarity">
    <text evidence="1 7">Belongs to the OSBP family.</text>
</comment>
<dbReference type="Gene3D" id="2.40.160.120">
    <property type="match status" value="1"/>
</dbReference>
<dbReference type="GO" id="GO:0006887">
    <property type="term" value="P:exocytosis"/>
    <property type="evidence" value="ECO:0007669"/>
    <property type="project" value="TreeGrafter"/>
</dbReference>
<dbReference type="PANTHER" id="PTHR10972:SF205">
    <property type="entry name" value="OXYSTEROL-BINDING PROTEIN 1"/>
    <property type="match status" value="1"/>
</dbReference>
<keyword evidence="5" id="KW-0446">Lipid-binding</keyword>
<dbReference type="GO" id="GO:0034727">
    <property type="term" value="P:piecemeal microautophagy of the nucleus"/>
    <property type="evidence" value="ECO:0007669"/>
    <property type="project" value="TreeGrafter"/>
</dbReference>
<accession>A0A067MRW7</accession>
<feature type="compositionally biased region" description="Basic and acidic residues" evidence="8">
    <location>
        <begin position="415"/>
        <end position="429"/>
    </location>
</feature>
<keyword evidence="11" id="KW-1185">Reference proteome</keyword>
<dbReference type="Gene3D" id="1.25.40.20">
    <property type="entry name" value="Ankyrin repeat-containing domain"/>
    <property type="match status" value="1"/>
</dbReference>
<evidence type="ECO:0000256" key="7">
    <source>
        <dbReference type="RuleBase" id="RU003844"/>
    </source>
</evidence>
<dbReference type="PROSITE" id="PS50088">
    <property type="entry name" value="ANK_REPEAT"/>
    <property type="match status" value="2"/>
</dbReference>
<dbReference type="GO" id="GO:0032934">
    <property type="term" value="F:sterol binding"/>
    <property type="evidence" value="ECO:0007669"/>
    <property type="project" value="TreeGrafter"/>
</dbReference>
<dbReference type="Pfam" id="PF12796">
    <property type="entry name" value="Ank_2"/>
    <property type="match status" value="1"/>
</dbReference>
<dbReference type="PROSITE" id="PS01013">
    <property type="entry name" value="OSBP"/>
    <property type="match status" value="1"/>
</dbReference>
<keyword evidence="3" id="KW-0597">Phosphoprotein</keyword>
<reference evidence="11" key="1">
    <citation type="journal article" date="2014" name="Proc. Natl. Acad. Sci. U.S.A.">
        <title>Extensive sampling of basidiomycete genomes demonstrates inadequacy of the white-rot/brown-rot paradigm for wood decay fungi.</title>
        <authorList>
            <person name="Riley R."/>
            <person name="Salamov A.A."/>
            <person name="Brown D.W."/>
            <person name="Nagy L.G."/>
            <person name="Floudas D."/>
            <person name="Held B.W."/>
            <person name="Levasseur A."/>
            <person name="Lombard V."/>
            <person name="Morin E."/>
            <person name="Otillar R."/>
            <person name="Lindquist E.A."/>
            <person name="Sun H."/>
            <person name="LaButti K.M."/>
            <person name="Schmutz J."/>
            <person name="Jabbour D."/>
            <person name="Luo H."/>
            <person name="Baker S.E."/>
            <person name="Pisabarro A.G."/>
            <person name="Walton J.D."/>
            <person name="Blanchette R.A."/>
            <person name="Henrissat B."/>
            <person name="Martin F."/>
            <person name="Cullen D."/>
            <person name="Hibbett D.S."/>
            <person name="Grigoriev I.V."/>
        </authorList>
    </citation>
    <scope>NUCLEOTIDE SEQUENCE [LARGE SCALE GENOMIC DNA]</scope>
    <source>
        <strain evidence="11">FD-172 SS1</strain>
    </source>
</reference>
<dbReference type="STRING" id="930990.A0A067MRW7"/>
<dbReference type="InterPro" id="IPR011993">
    <property type="entry name" value="PH-like_dom_sf"/>
</dbReference>
<dbReference type="SMART" id="SM00233">
    <property type="entry name" value="PH"/>
    <property type="match status" value="1"/>
</dbReference>
<dbReference type="FunFam" id="2.40.160.120:FF:000017">
    <property type="entry name" value="Oxysterol-binding protein homolog C2F12.05c"/>
    <property type="match status" value="1"/>
</dbReference>
<feature type="domain" description="PH" evidence="9">
    <location>
        <begin position="255"/>
        <end position="356"/>
    </location>
</feature>
<dbReference type="InterPro" id="IPR002110">
    <property type="entry name" value="Ankyrin_rpt"/>
</dbReference>
<evidence type="ECO:0000313" key="11">
    <source>
        <dbReference type="Proteomes" id="UP000027195"/>
    </source>
</evidence>
<feature type="compositionally biased region" description="Polar residues" evidence="8">
    <location>
        <begin position="360"/>
        <end position="390"/>
    </location>
</feature>
<dbReference type="Gene3D" id="2.30.29.30">
    <property type="entry name" value="Pleckstrin-homology domain (PH domain)/Phosphotyrosine-binding domain (PTB)"/>
    <property type="match status" value="1"/>
</dbReference>
<dbReference type="OrthoDB" id="1854502at2759"/>
<dbReference type="GO" id="GO:0006897">
    <property type="term" value="P:endocytosis"/>
    <property type="evidence" value="ECO:0007669"/>
    <property type="project" value="TreeGrafter"/>
</dbReference>
<dbReference type="HOGENOM" id="CLU_001040_1_0_1"/>
<sequence>MRASTTSTITMADGALFQVQLLAALRSGDPALIQPFLAKIALSKDNEGAAAALHLAIRCASRDTIAILLSNRFISPNTCHPPGSKTSPLHLAASLNRLDIIQLLLEQEDIDIAAHNSEGRSAAQVGGDQVKAAIQDARAALAQSYAALLRDYVASPLSAPPSVSLLAFLSSRRAQCVDLSALDPDTGTSLLHEAARRKDLRLIEMSARAGADVFVRDRRGKSVSETIKSDEKVKAFLRQFTNQDFSLIGPSSSEPPSLRGYLQKYANVAKGYGTRWFVLKDGMLSYYRNQDDENLACRGSLSMKTASLRISASDRLRFEVHSMPSRTSSTVQKWYMRASHPAEVARWTQAISRSIDLHQSGGSTQQPFDPGSTNSLRPSDSASTYASSTKLSREWTRGSTLVGRPRRSSPPIGRVEGENNAERLNERRYSPNQEGGSEHSASLHSSRESYSSENSTAPYQSTFALQGSSLQTQIDLTLQLVLTLSDPPKSSSRIQELQAALTSSVELLSSTFTEYKLMVSEREAWYEKQWKDEHAKSVMWEDSLGVVVGESEGLERQLAKLRNQTKVMRRASKLTAAAVPEIPPSAHNDIEAISNATTQEPSLSSTVISPLITVLPPASIANQVAMPSPLFPSSVRSTPALALEGDEEDSDSSTDEFFDAIDSNNLPNLIVPSFNTTPTSNNHGFLDPVQFKGYTQLRHKLPINNDDRPPVSLWAVLKGSIGKDLTKISFPVYFNEPTSMLQRMAEDMEFSECLDAAVQEDDPHRRIAFVAAFAMSNYSSTIGRIAKPFNPMLGETFEYCRLDKKYRYISEQVSHHPPISACWAESPLWYYYGEVDAKNKFMGKSFEIRPTGVAHVDLRLQKDRVPSELKYPVDTSSESNRIIEHYSWKKVTTNVSGFILGSPTIDHYGEMTVMNHRTGDKCVLTFKPRGWTAKNSCEITGNVIDSSGRTTWEIAGRWSSQLVARRVGTDQGDLLPDVTISGQQSSPEYILLWRNTDKPSMPFNLTPFAVSLNDCPQATLRPYLPPTDCRLRPDQRAFETGQYTRANELKSELEELQRATRRKREAGILPPHRPRWFEATTDADTGERVWAPVRIGEGGGLEYWEERKRVWENEGRQAWRNIEKIFVDE</sequence>
<name>A0A067MRW7_BOTB1</name>
<dbReference type="PROSITE" id="PS50003">
    <property type="entry name" value="PH_DOMAIN"/>
    <property type="match status" value="1"/>
</dbReference>
<dbReference type="InParanoid" id="A0A067MRW7"/>
<evidence type="ECO:0000256" key="6">
    <source>
        <dbReference type="PROSITE-ProRule" id="PRU00023"/>
    </source>
</evidence>
<feature type="repeat" description="ANK" evidence="6">
    <location>
        <begin position="186"/>
        <end position="218"/>
    </location>
</feature>
<dbReference type="CDD" id="cd13292">
    <property type="entry name" value="PH_Osh1p_Osh2p_yeast"/>
    <property type="match status" value="1"/>
</dbReference>
<evidence type="ECO:0000313" key="10">
    <source>
        <dbReference type="EMBL" id="KDQ17455.1"/>
    </source>
</evidence>
<dbReference type="SUPFAM" id="SSF50729">
    <property type="entry name" value="PH domain-like"/>
    <property type="match status" value="1"/>
</dbReference>
<dbReference type="GO" id="GO:0097038">
    <property type="term" value="C:perinuclear endoplasmic reticulum"/>
    <property type="evidence" value="ECO:0007669"/>
    <property type="project" value="TreeGrafter"/>
</dbReference>
<dbReference type="Gene3D" id="3.30.70.3490">
    <property type="match status" value="1"/>
</dbReference>
<evidence type="ECO:0000256" key="8">
    <source>
        <dbReference type="SAM" id="MobiDB-lite"/>
    </source>
</evidence>
<evidence type="ECO:0000259" key="9">
    <source>
        <dbReference type="PROSITE" id="PS50003"/>
    </source>
</evidence>
<evidence type="ECO:0000256" key="1">
    <source>
        <dbReference type="ARBA" id="ARBA00008842"/>
    </source>
</evidence>
<dbReference type="GO" id="GO:0006869">
    <property type="term" value="P:lipid transport"/>
    <property type="evidence" value="ECO:0007669"/>
    <property type="project" value="UniProtKB-KW"/>
</dbReference>
<dbReference type="PROSITE" id="PS50297">
    <property type="entry name" value="ANK_REP_REGION"/>
    <property type="match status" value="2"/>
</dbReference>
<keyword evidence="2" id="KW-0813">Transport</keyword>
<feature type="compositionally biased region" description="Low complexity" evidence="8">
    <location>
        <begin position="434"/>
        <end position="455"/>
    </location>
</feature>
<dbReference type="GO" id="GO:0005886">
    <property type="term" value="C:plasma membrane"/>
    <property type="evidence" value="ECO:0007669"/>
    <property type="project" value="TreeGrafter"/>
</dbReference>
<dbReference type="SMART" id="SM00248">
    <property type="entry name" value="ANK"/>
    <property type="match status" value="3"/>
</dbReference>
<dbReference type="InterPro" id="IPR001849">
    <property type="entry name" value="PH_domain"/>
</dbReference>
<feature type="region of interest" description="Disordered" evidence="8">
    <location>
        <begin position="358"/>
        <end position="455"/>
    </location>
</feature>
<evidence type="ECO:0000256" key="4">
    <source>
        <dbReference type="ARBA" id="ARBA00023055"/>
    </source>
</evidence>
<keyword evidence="6" id="KW-0040">ANK repeat</keyword>
<dbReference type="AlphaFoldDB" id="A0A067MRW7"/>
<gene>
    <name evidence="10" type="ORF">BOTBODRAFT_128393</name>
</gene>
<evidence type="ECO:0000256" key="5">
    <source>
        <dbReference type="ARBA" id="ARBA00023121"/>
    </source>
</evidence>
<dbReference type="Proteomes" id="UP000027195">
    <property type="component" value="Unassembled WGS sequence"/>
</dbReference>
<dbReference type="InterPro" id="IPR036770">
    <property type="entry name" value="Ankyrin_rpt-contain_sf"/>
</dbReference>
<dbReference type="PANTHER" id="PTHR10972">
    <property type="entry name" value="OXYSTEROL-BINDING PROTEIN-RELATED"/>
    <property type="match status" value="1"/>
</dbReference>
<dbReference type="Pfam" id="PF00169">
    <property type="entry name" value="PH"/>
    <property type="match status" value="1"/>
</dbReference>
<dbReference type="GO" id="GO:0005635">
    <property type="term" value="C:nuclear envelope"/>
    <property type="evidence" value="ECO:0007669"/>
    <property type="project" value="TreeGrafter"/>
</dbReference>
<dbReference type="GO" id="GO:0005829">
    <property type="term" value="C:cytosol"/>
    <property type="evidence" value="ECO:0007669"/>
    <property type="project" value="TreeGrafter"/>
</dbReference>
<dbReference type="InterPro" id="IPR037239">
    <property type="entry name" value="OSBP_sf"/>
</dbReference>
<dbReference type="InterPro" id="IPR000648">
    <property type="entry name" value="Oxysterol-bd"/>
</dbReference>
<dbReference type="InterPro" id="IPR018494">
    <property type="entry name" value="Oxysterol-bd_CS"/>
</dbReference>
<feature type="repeat" description="ANK" evidence="6">
    <location>
        <begin position="84"/>
        <end position="106"/>
    </location>
</feature>
<dbReference type="SUPFAM" id="SSF144000">
    <property type="entry name" value="Oxysterol-binding protein-like"/>
    <property type="match status" value="1"/>
</dbReference>
<dbReference type="EMBL" id="KL198023">
    <property type="protein sequence ID" value="KDQ17455.1"/>
    <property type="molecule type" value="Genomic_DNA"/>
</dbReference>
<dbReference type="SUPFAM" id="SSF48403">
    <property type="entry name" value="Ankyrin repeat"/>
    <property type="match status" value="1"/>
</dbReference>
<dbReference type="GO" id="GO:0030011">
    <property type="term" value="P:maintenance of cell polarity"/>
    <property type="evidence" value="ECO:0007669"/>
    <property type="project" value="TreeGrafter"/>
</dbReference>
<protein>
    <recommendedName>
        <fullName evidence="9">PH domain-containing protein</fullName>
    </recommendedName>
</protein>
<proteinExistence type="inferred from homology"/>
<dbReference type="FunCoup" id="A0A067MRW7">
    <property type="interactions" value="329"/>
</dbReference>